<feature type="signal peptide" evidence="2">
    <location>
        <begin position="1"/>
        <end position="17"/>
    </location>
</feature>
<dbReference type="PROSITE" id="PS51257">
    <property type="entry name" value="PROKAR_LIPOPROTEIN"/>
    <property type="match status" value="1"/>
</dbReference>
<evidence type="ECO:0000256" key="2">
    <source>
        <dbReference type="SAM" id="SignalP"/>
    </source>
</evidence>
<evidence type="ECO:0000256" key="1">
    <source>
        <dbReference type="SAM" id="MobiDB-lite"/>
    </source>
</evidence>
<reference evidence="3 4" key="1">
    <citation type="submission" date="2016-01" db="EMBL/GenBank/DDBJ databases">
        <authorList>
            <consortium name="TB Trials Study Group"/>
            <person name="Sutton G."/>
            <person name="Brinkac L."/>
            <person name="Sanka R."/>
            <person name="Adams M."/>
            <person name="Lau E.L."/>
            <person name="Macaden R."/>
            <person name="Grewal H.M.S."/>
        </authorList>
    </citation>
    <scope>NUCLEOTIDE SEQUENCE [LARGE SCALE GENOMIC DNA]</scope>
    <source>
        <strain evidence="3 4">IS-1744</strain>
    </source>
</reference>
<dbReference type="AlphaFoldDB" id="A0A101A979"/>
<feature type="region of interest" description="Disordered" evidence="1">
    <location>
        <begin position="19"/>
        <end position="83"/>
    </location>
</feature>
<accession>A0A101A979</accession>
<dbReference type="RefSeq" id="WP_064395229.1">
    <property type="nucleotide sequence ID" value="NZ_LQIR01000011.1"/>
</dbReference>
<sequence>MRAIMFVAGIAAAAALAGCASEPPDEQQPTTSQAPAQTTTSEAPAQTTAPQTPAGHGSLAQCLSDHGVPAAPGPAGPPPGVDAEAWNEAMQACATFAPGPAG</sequence>
<keyword evidence="2" id="KW-0732">Signal</keyword>
<evidence type="ECO:0000313" key="4">
    <source>
        <dbReference type="Proteomes" id="UP000053707"/>
    </source>
</evidence>
<name>A0A101A979_9MYCO</name>
<proteinExistence type="predicted"/>
<feature type="compositionally biased region" description="Low complexity" evidence="1">
    <location>
        <begin position="27"/>
        <end position="54"/>
    </location>
</feature>
<dbReference type="EMBL" id="LQIR01000011">
    <property type="protein sequence ID" value="KUI18731.1"/>
    <property type="molecule type" value="Genomic_DNA"/>
</dbReference>
<feature type="compositionally biased region" description="Pro residues" evidence="1">
    <location>
        <begin position="71"/>
        <end position="80"/>
    </location>
</feature>
<feature type="chain" id="PRO_5038901189" evidence="2">
    <location>
        <begin position="18"/>
        <end position="102"/>
    </location>
</feature>
<organism evidence="3 4">
    <name type="scientific">Mycobacterium lehmannii</name>
    <dbReference type="NCBI Taxonomy" id="2048550"/>
    <lineage>
        <taxon>Bacteria</taxon>
        <taxon>Bacillati</taxon>
        <taxon>Actinomycetota</taxon>
        <taxon>Actinomycetes</taxon>
        <taxon>Mycobacteriales</taxon>
        <taxon>Mycobacteriaceae</taxon>
        <taxon>Mycobacterium</taxon>
    </lineage>
</organism>
<dbReference type="Proteomes" id="UP000053707">
    <property type="component" value="Unassembled WGS sequence"/>
</dbReference>
<keyword evidence="4" id="KW-1185">Reference proteome</keyword>
<protein>
    <submittedName>
        <fullName evidence="3">Uncharacterized protein</fullName>
    </submittedName>
</protein>
<evidence type="ECO:0000313" key="3">
    <source>
        <dbReference type="EMBL" id="KUI18731.1"/>
    </source>
</evidence>
<gene>
    <name evidence="3" type="ORF">AU192_18975</name>
</gene>
<comment type="caution">
    <text evidence="3">The sequence shown here is derived from an EMBL/GenBank/DDBJ whole genome shotgun (WGS) entry which is preliminary data.</text>
</comment>